<dbReference type="GO" id="GO:0005525">
    <property type="term" value="F:GTP binding"/>
    <property type="evidence" value="ECO:0007669"/>
    <property type="project" value="UniProtKB-UniRule"/>
</dbReference>
<evidence type="ECO:0000256" key="6">
    <source>
        <dbReference type="ARBA" id="ARBA00023134"/>
    </source>
</evidence>
<feature type="binding site" evidence="8">
    <location>
        <position position="105"/>
    </location>
    <ligand>
        <name>Mg(2+)</name>
        <dbReference type="ChEBI" id="CHEBI:18420"/>
    </ligand>
</feature>
<comment type="subcellular location">
    <subcellularLocation>
        <location evidence="8">Cytoplasm</location>
    </subcellularLocation>
</comment>
<dbReference type="EMBL" id="CP108021">
    <property type="protein sequence ID" value="WUM20366.1"/>
    <property type="molecule type" value="Genomic_DNA"/>
</dbReference>
<keyword evidence="2 8" id="KW-0808">Transferase</keyword>
<keyword evidence="10" id="KW-0548">Nucleotidyltransferase</keyword>
<dbReference type="CDD" id="cd02503">
    <property type="entry name" value="MobA"/>
    <property type="match status" value="1"/>
</dbReference>
<keyword evidence="1 8" id="KW-0963">Cytoplasm</keyword>
<evidence type="ECO:0000256" key="5">
    <source>
        <dbReference type="ARBA" id="ARBA00022842"/>
    </source>
</evidence>
<evidence type="ECO:0000259" key="9">
    <source>
        <dbReference type="Pfam" id="PF12804"/>
    </source>
</evidence>
<comment type="similarity">
    <text evidence="8">Belongs to the MobA family.</text>
</comment>
<dbReference type="HAMAP" id="MF_00316">
    <property type="entry name" value="MobA"/>
    <property type="match status" value="1"/>
</dbReference>
<evidence type="ECO:0000256" key="8">
    <source>
        <dbReference type="HAMAP-Rule" id="MF_00316"/>
    </source>
</evidence>
<gene>
    <name evidence="8" type="primary">mobA</name>
    <name evidence="10" type="ORF">OG579_00450</name>
</gene>
<dbReference type="InterPro" id="IPR013482">
    <property type="entry name" value="Molybde_CF_guanTrfase"/>
</dbReference>
<dbReference type="PANTHER" id="PTHR19136:SF81">
    <property type="entry name" value="MOLYBDENUM COFACTOR GUANYLYLTRANSFERASE"/>
    <property type="match status" value="1"/>
</dbReference>
<feature type="binding site" evidence="8">
    <location>
        <position position="105"/>
    </location>
    <ligand>
        <name>GTP</name>
        <dbReference type="ChEBI" id="CHEBI:37565"/>
    </ligand>
</feature>
<feature type="binding site" evidence="8">
    <location>
        <position position="73"/>
    </location>
    <ligand>
        <name>GTP</name>
        <dbReference type="ChEBI" id="CHEBI:37565"/>
    </ligand>
</feature>
<feature type="binding site" evidence="8">
    <location>
        <position position="21"/>
    </location>
    <ligand>
        <name>GTP</name>
        <dbReference type="ChEBI" id="CHEBI:37565"/>
    </ligand>
</feature>
<feature type="domain" description="MobA-like NTP transferase" evidence="9">
    <location>
        <begin position="6"/>
        <end position="167"/>
    </location>
</feature>
<evidence type="ECO:0000313" key="10">
    <source>
        <dbReference type="EMBL" id="WUM20366.1"/>
    </source>
</evidence>
<dbReference type="PANTHER" id="PTHR19136">
    <property type="entry name" value="MOLYBDENUM COFACTOR GUANYLYLTRANSFERASE"/>
    <property type="match status" value="1"/>
</dbReference>
<keyword evidence="11" id="KW-1185">Reference proteome</keyword>
<comment type="catalytic activity">
    <reaction evidence="8">
        <text>Mo-molybdopterin + GTP + H(+) = Mo-molybdopterin guanine dinucleotide + diphosphate</text>
        <dbReference type="Rhea" id="RHEA:34243"/>
        <dbReference type="ChEBI" id="CHEBI:15378"/>
        <dbReference type="ChEBI" id="CHEBI:33019"/>
        <dbReference type="ChEBI" id="CHEBI:37565"/>
        <dbReference type="ChEBI" id="CHEBI:71302"/>
        <dbReference type="ChEBI" id="CHEBI:71310"/>
        <dbReference type="EC" id="2.7.7.77"/>
    </reaction>
</comment>
<dbReference type="KEGG" id="whr:OG579_00450"/>
<dbReference type="AlphaFoldDB" id="A0AAU4K2R7"/>
<sequence length="211" mass="21433">MIDVAGVVLAGGASRRMGSDKAGLDWEGQPMLARIVAEVGTRCSPVSVVAAASSPAYKTLKGSGGPEAHWVTDEQAGAGPLGALAAGLADAAAAGCEIAFVCATDMPLIEVAIVDELLLGLREGDDAAIAVDSQRVHPFAGLYRTACAGRIRDLAATGERRMLAALDAIVANRVAVSDVAWLTNVNAPEDLHRLRHAGSGITADTAGVSIP</sequence>
<keyword evidence="4 8" id="KW-0547">Nucleotide-binding</keyword>
<evidence type="ECO:0000256" key="3">
    <source>
        <dbReference type="ARBA" id="ARBA00022723"/>
    </source>
</evidence>
<keyword evidence="3 8" id="KW-0479">Metal-binding</keyword>
<comment type="cofactor">
    <cofactor evidence="8">
        <name>Mg(2+)</name>
        <dbReference type="ChEBI" id="CHEBI:18420"/>
    </cofactor>
</comment>
<dbReference type="Gene3D" id="3.90.550.10">
    <property type="entry name" value="Spore Coat Polysaccharide Biosynthesis Protein SpsA, Chain A"/>
    <property type="match status" value="1"/>
</dbReference>
<dbReference type="SUPFAM" id="SSF53448">
    <property type="entry name" value="Nucleotide-diphospho-sugar transferases"/>
    <property type="match status" value="1"/>
</dbReference>
<keyword evidence="6 8" id="KW-0342">GTP-binding</keyword>
<dbReference type="Pfam" id="PF12804">
    <property type="entry name" value="NTP_transf_3"/>
    <property type="match status" value="1"/>
</dbReference>
<evidence type="ECO:0000313" key="11">
    <source>
        <dbReference type="Proteomes" id="UP001432128"/>
    </source>
</evidence>
<accession>A0AAU4K2R7</accession>
<dbReference type="InterPro" id="IPR025877">
    <property type="entry name" value="MobA-like_NTP_Trfase"/>
</dbReference>
<comment type="domain">
    <text evidence="8">The N-terminal domain determines nucleotide recognition and specific binding, while the C-terminal domain determines the specific binding to the target protein.</text>
</comment>
<comment type="caution">
    <text evidence="8">Lacks conserved residue(s) required for the propagation of feature annotation.</text>
</comment>
<evidence type="ECO:0000256" key="7">
    <source>
        <dbReference type="ARBA" id="ARBA00023150"/>
    </source>
</evidence>
<proteinExistence type="inferred from homology"/>
<keyword evidence="7 8" id="KW-0501">Molybdenum cofactor biosynthesis</keyword>
<protein>
    <recommendedName>
        <fullName evidence="8">Probable molybdenum cofactor guanylyltransferase</fullName>
        <shortName evidence="8">MoCo guanylyltransferase</shortName>
        <ecNumber evidence="8">2.7.7.77</ecNumber>
    </recommendedName>
    <alternativeName>
        <fullName evidence="8">GTP:molybdopterin guanylyltransferase</fullName>
    </alternativeName>
    <alternativeName>
        <fullName evidence="8">Mo-MPT guanylyltransferase</fullName>
    </alternativeName>
    <alternativeName>
        <fullName evidence="8">Molybdopterin guanylyltransferase</fullName>
    </alternativeName>
    <alternativeName>
        <fullName evidence="8">Molybdopterin-guanine dinucleotide synthase</fullName>
        <shortName evidence="8">MGD synthase</shortName>
    </alternativeName>
</protein>
<keyword evidence="5 8" id="KW-0460">Magnesium</keyword>
<dbReference type="EC" id="2.7.7.77" evidence="8"/>
<organism evidence="10 11">
    <name type="scientific">Williamsia herbipolensis</name>
    <dbReference type="NCBI Taxonomy" id="1603258"/>
    <lineage>
        <taxon>Bacteria</taxon>
        <taxon>Bacillati</taxon>
        <taxon>Actinomycetota</taxon>
        <taxon>Actinomycetes</taxon>
        <taxon>Mycobacteriales</taxon>
        <taxon>Nocardiaceae</taxon>
        <taxon>Williamsia</taxon>
    </lineage>
</organism>
<comment type="function">
    <text evidence="8">Transfers a GMP moiety from GTP to Mo-molybdopterin (Mo-MPT) cofactor (Moco or molybdenum cofactor) to form Mo-molybdopterin guanine dinucleotide (Mo-MGD) cofactor.</text>
</comment>
<dbReference type="GO" id="GO:0005737">
    <property type="term" value="C:cytoplasm"/>
    <property type="evidence" value="ECO:0007669"/>
    <property type="project" value="UniProtKB-SubCell"/>
</dbReference>
<feature type="binding site" evidence="8">
    <location>
        <begin position="9"/>
        <end position="11"/>
    </location>
    <ligand>
        <name>GTP</name>
        <dbReference type="ChEBI" id="CHEBI:37565"/>
    </ligand>
</feature>
<dbReference type="GO" id="GO:0046872">
    <property type="term" value="F:metal ion binding"/>
    <property type="evidence" value="ECO:0007669"/>
    <property type="project" value="UniProtKB-KW"/>
</dbReference>
<dbReference type="Proteomes" id="UP001432128">
    <property type="component" value="Chromosome"/>
</dbReference>
<dbReference type="GO" id="GO:0006777">
    <property type="term" value="P:Mo-molybdopterin cofactor biosynthetic process"/>
    <property type="evidence" value="ECO:0007669"/>
    <property type="project" value="UniProtKB-KW"/>
</dbReference>
<name>A0AAU4K2R7_9NOCA</name>
<dbReference type="RefSeq" id="WP_328857701.1">
    <property type="nucleotide sequence ID" value="NZ_CP108021.1"/>
</dbReference>
<evidence type="ECO:0000256" key="2">
    <source>
        <dbReference type="ARBA" id="ARBA00022679"/>
    </source>
</evidence>
<reference evidence="10 11" key="1">
    <citation type="submission" date="2022-10" db="EMBL/GenBank/DDBJ databases">
        <title>The complete genomes of actinobacterial strains from the NBC collection.</title>
        <authorList>
            <person name="Joergensen T.S."/>
            <person name="Alvarez Arevalo M."/>
            <person name="Sterndorff E.B."/>
            <person name="Faurdal D."/>
            <person name="Vuksanovic O."/>
            <person name="Mourched A.-S."/>
            <person name="Charusanti P."/>
            <person name="Shaw S."/>
            <person name="Blin K."/>
            <person name="Weber T."/>
        </authorList>
    </citation>
    <scope>NUCLEOTIDE SEQUENCE [LARGE SCALE GENOMIC DNA]</scope>
    <source>
        <strain evidence="10 11">NBC_00319</strain>
    </source>
</reference>
<evidence type="ECO:0000256" key="1">
    <source>
        <dbReference type="ARBA" id="ARBA00022490"/>
    </source>
</evidence>
<evidence type="ECO:0000256" key="4">
    <source>
        <dbReference type="ARBA" id="ARBA00022741"/>
    </source>
</evidence>
<dbReference type="InterPro" id="IPR029044">
    <property type="entry name" value="Nucleotide-diphossugar_trans"/>
</dbReference>
<dbReference type="GO" id="GO:0061603">
    <property type="term" value="F:molybdenum cofactor guanylyltransferase activity"/>
    <property type="evidence" value="ECO:0007669"/>
    <property type="project" value="UniProtKB-EC"/>
</dbReference>